<gene>
    <name evidence="6" type="ORF">K437DRAFT_278482</name>
</gene>
<dbReference type="EMBL" id="JMSN01000043">
    <property type="protein sequence ID" value="KDN45303.1"/>
    <property type="molecule type" value="Genomic_DNA"/>
</dbReference>
<reference evidence="6 7" key="1">
    <citation type="submission" date="2014-05" db="EMBL/GenBank/DDBJ databases">
        <title>Draft genome sequence of a rare smut relative, Tilletiaria anomala UBC 951.</title>
        <authorList>
            <consortium name="DOE Joint Genome Institute"/>
            <person name="Toome M."/>
            <person name="Kuo A."/>
            <person name="Henrissat B."/>
            <person name="Lipzen A."/>
            <person name="Tritt A."/>
            <person name="Yoshinaga Y."/>
            <person name="Zane M."/>
            <person name="Barry K."/>
            <person name="Grigoriev I.V."/>
            <person name="Spatafora J.W."/>
            <person name="Aimea M.C."/>
        </authorList>
    </citation>
    <scope>NUCLEOTIDE SEQUENCE [LARGE SCALE GENOMIC DNA]</scope>
    <source>
        <strain evidence="6 7">UBC 951</strain>
    </source>
</reference>
<feature type="compositionally biased region" description="Low complexity" evidence="4">
    <location>
        <begin position="771"/>
        <end position="781"/>
    </location>
</feature>
<evidence type="ECO:0000313" key="6">
    <source>
        <dbReference type="EMBL" id="KDN45303.1"/>
    </source>
</evidence>
<dbReference type="Pfam" id="PF25479">
    <property type="entry name" value="Vts1"/>
    <property type="match status" value="1"/>
</dbReference>
<dbReference type="GeneID" id="25266850"/>
<dbReference type="InterPro" id="IPR013761">
    <property type="entry name" value="SAM/pointed_sf"/>
</dbReference>
<accession>A0A066VYE7</accession>
<dbReference type="OrthoDB" id="2155283at2759"/>
<feature type="region of interest" description="Disordered" evidence="4">
    <location>
        <begin position="294"/>
        <end position="357"/>
    </location>
</feature>
<evidence type="ECO:0000256" key="2">
    <source>
        <dbReference type="ARBA" id="ARBA00022490"/>
    </source>
</evidence>
<dbReference type="SUPFAM" id="SSF47769">
    <property type="entry name" value="SAM/Pointed domain"/>
    <property type="match status" value="1"/>
</dbReference>
<comment type="caution">
    <text evidence="6">The sequence shown here is derived from an EMBL/GenBank/DDBJ whole genome shotgun (WGS) entry which is preliminary data.</text>
</comment>
<feature type="compositionally biased region" description="Low complexity" evidence="4">
    <location>
        <begin position="323"/>
        <end position="335"/>
    </location>
</feature>
<evidence type="ECO:0000313" key="7">
    <source>
        <dbReference type="Proteomes" id="UP000027361"/>
    </source>
</evidence>
<feature type="domain" description="SAM" evidence="5">
    <location>
        <begin position="677"/>
        <end position="738"/>
    </location>
</feature>
<evidence type="ECO:0000256" key="4">
    <source>
        <dbReference type="SAM" id="MobiDB-lite"/>
    </source>
</evidence>
<evidence type="ECO:0000256" key="3">
    <source>
        <dbReference type="ARBA" id="ARBA00022884"/>
    </source>
</evidence>
<feature type="region of interest" description="Disordered" evidence="4">
    <location>
        <begin position="622"/>
        <end position="649"/>
    </location>
</feature>
<dbReference type="RefSeq" id="XP_013243160.1">
    <property type="nucleotide sequence ID" value="XM_013387706.1"/>
</dbReference>
<dbReference type="PANTHER" id="PTHR12515:SF5">
    <property type="entry name" value="PROTEIN SMAUG"/>
    <property type="match status" value="1"/>
</dbReference>
<keyword evidence="3" id="KW-0694">RNA-binding</keyword>
<evidence type="ECO:0000256" key="1">
    <source>
        <dbReference type="ARBA" id="ARBA00004496"/>
    </source>
</evidence>
<name>A0A066VYE7_TILAU</name>
<keyword evidence="2" id="KW-0963">Cytoplasm</keyword>
<dbReference type="GO" id="GO:0003729">
    <property type="term" value="F:mRNA binding"/>
    <property type="evidence" value="ECO:0007669"/>
    <property type="project" value="TreeGrafter"/>
</dbReference>
<protein>
    <recommendedName>
        <fullName evidence="5">SAM domain-containing protein</fullName>
    </recommendedName>
</protein>
<evidence type="ECO:0000259" key="5">
    <source>
        <dbReference type="PROSITE" id="PS50105"/>
    </source>
</evidence>
<dbReference type="AlphaFoldDB" id="A0A066VYE7"/>
<comment type="subcellular location">
    <subcellularLocation>
        <location evidence="1">Cytoplasm</location>
    </subcellularLocation>
</comment>
<dbReference type="PANTHER" id="PTHR12515">
    <property type="entry name" value="STERILE ALPHA MOTIF DOMAIN CONTAINING PROTEIN 4-RELATED"/>
    <property type="match status" value="1"/>
</dbReference>
<dbReference type="PROSITE" id="PS50105">
    <property type="entry name" value="SAM_DOMAIN"/>
    <property type="match status" value="1"/>
</dbReference>
<dbReference type="InterPro" id="IPR057327">
    <property type="entry name" value="Vts1_dom"/>
</dbReference>
<proteinExistence type="predicted"/>
<sequence>MGALRSPGGANSSSNNNAAAAAAVAAAAASSPGGRMGLGSARPASELLLSQYLSSNQLASASAAQAQFANAPNSGGGGLGGLATGTPEVNAIDKWFEDLQHYEATLEEMAAASLDSNFKEELSAIEQWFRVLSEAERTAALYSLLQESTQVQIRFFITVLQQMARTDPVSALLSPGAGHNSLMAEQMENKLASLGLKSPSAMKAPNSAASFRAQSEANSGFLSPNAAAGGFGSAASNNSNNNSSNNAGDSNSLLAAQRAKLKSNRISAPGHLASIGGDCSNFTGLTLDQVAEAGGRSVSPGLPSPGIGGEGQLASVRPKSTDGLGALASARAAGAKSPRTNGPLDDALSPLANQGPTGSWASMMNTPMMPMFNDDISGSSQQQQDASATLDGAAAKLGGTNDDSAAGARKFSNRKAGQASVPGGFNLGANSNLAGVQGVLSGIYGGAGADQYGGAAGAQLANLSNLPPGVSQAQLSAAFGVTSAALGVPNTAGLSPNINAAQWVNQQNELLRSPLASAALTQMSPNALAGLQSPSGGLANPLNMQMMNAMAAMGGLGNVSAAQLFALQNQVLQHQAGLTGQFAGIPMSAGPGAGSFGQAMGGFGGGAGGLRSAGLGGRNAFGGPGLSVGTQGTRDKPQRSPRIPGNNLPASARAATFASSGSGGGGASAEDEVADLSTLNDTAAWLRQLRLHKYTSNFEHDHWRDMVLMDEKALEDKGVAALGARRKMLKTFENVRAKYGIKMPGDEAGGANAAAKKDDAAAKEGAGAEGDGSAAAAAENK</sequence>
<dbReference type="GO" id="GO:0000932">
    <property type="term" value="C:P-body"/>
    <property type="evidence" value="ECO:0007669"/>
    <property type="project" value="TreeGrafter"/>
</dbReference>
<dbReference type="STRING" id="1037660.A0A066VYE7"/>
<dbReference type="GO" id="GO:0000289">
    <property type="term" value="P:nuclear-transcribed mRNA poly(A) tail shortening"/>
    <property type="evidence" value="ECO:0007669"/>
    <property type="project" value="TreeGrafter"/>
</dbReference>
<dbReference type="OMA" id="DEANGMN"/>
<keyword evidence="7" id="KW-1185">Reference proteome</keyword>
<feature type="region of interest" description="Disordered" evidence="4">
    <location>
        <begin position="399"/>
        <end position="419"/>
    </location>
</feature>
<dbReference type="InterPro" id="IPR001660">
    <property type="entry name" value="SAM"/>
</dbReference>
<dbReference type="Proteomes" id="UP000027361">
    <property type="component" value="Unassembled WGS sequence"/>
</dbReference>
<dbReference type="Pfam" id="PF07647">
    <property type="entry name" value="SAM_2"/>
    <property type="match status" value="1"/>
</dbReference>
<feature type="region of interest" description="Disordered" evidence="4">
    <location>
        <begin position="746"/>
        <end position="781"/>
    </location>
</feature>
<organism evidence="6 7">
    <name type="scientific">Tilletiaria anomala (strain ATCC 24038 / CBS 436.72 / UBC 951)</name>
    <dbReference type="NCBI Taxonomy" id="1037660"/>
    <lineage>
        <taxon>Eukaryota</taxon>
        <taxon>Fungi</taxon>
        <taxon>Dikarya</taxon>
        <taxon>Basidiomycota</taxon>
        <taxon>Ustilaginomycotina</taxon>
        <taxon>Exobasidiomycetes</taxon>
        <taxon>Georgefischeriales</taxon>
        <taxon>Tilletiariaceae</taxon>
        <taxon>Tilletiaria</taxon>
    </lineage>
</organism>
<dbReference type="InterPro" id="IPR050897">
    <property type="entry name" value="SMAUG/VTS1_RNA-bind"/>
</dbReference>
<dbReference type="InParanoid" id="A0A066VYE7"/>
<dbReference type="Gene3D" id="1.10.150.50">
    <property type="entry name" value="Transcription Factor, Ets-1"/>
    <property type="match status" value="1"/>
</dbReference>
<dbReference type="HOGENOM" id="CLU_017632_1_0_1"/>
<dbReference type="SMART" id="SM00454">
    <property type="entry name" value="SAM"/>
    <property type="match status" value="1"/>
</dbReference>